<dbReference type="GO" id="GO:0005634">
    <property type="term" value="C:nucleus"/>
    <property type="evidence" value="ECO:0007669"/>
    <property type="project" value="UniProtKB-SubCell"/>
</dbReference>
<dbReference type="Proteomes" id="UP000887540">
    <property type="component" value="Unplaced"/>
</dbReference>
<evidence type="ECO:0000256" key="1">
    <source>
        <dbReference type="ARBA" id="ARBA00004123"/>
    </source>
</evidence>
<accession>A0A914C2E2</accession>
<feature type="region of interest" description="Disordered" evidence="9">
    <location>
        <begin position="227"/>
        <end position="246"/>
    </location>
</feature>
<dbReference type="InterPro" id="IPR019519">
    <property type="entry name" value="Elp5"/>
</dbReference>
<dbReference type="WBParaSite" id="ACRNAN_Path_1572.g6112.t1">
    <property type="protein sequence ID" value="ACRNAN_Path_1572.g6112.t1"/>
    <property type="gene ID" value="ACRNAN_Path_1572.g6112"/>
</dbReference>
<keyword evidence="6" id="KW-0963">Cytoplasm</keyword>
<protein>
    <recommendedName>
        <fullName evidence="5">Elongator complex protein 5</fullName>
    </recommendedName>
</protein>
<comment type="subcellular location">
    <subcellularLocation>
        <location evidence="2">Cytoplasm</location>
    </subcellularLocation>
    <subcellularLocation>
        <location evidence="1">Nucleus</location>
    </subcellularLocation>
</comment>
<dbReference type="PANTHER" id="PTHR15641">
    <property type="entry name" value="ELONGATOR COMPLEX PROTEIN 5"/>
    <property type="match status" value="1"/>
</dbReference>
<evidence type="ECO:0000256" key="4">
    <source>
        <dbReference type="ARBA" id="ARBA00009567"/>
    </source>
</evidence>
<evidence type="ECO:0000313" key="11">
    <source>
        <dbReference type="WBParaSite" id="ACRNAN_Path_1572.g6112.t1"/>
    </source>
</evidence>
<keyword evidence="8" id="KW-0539">Nucleus</keyword>
<feature type="compositionally biased region" description="Acidic residues" evidence="9">
    <location>
        <begin position="231"/>
        <end position="246"/>
    </location>
</feature>
<dbReference type="GO" id="GO:0000049">
    <property type="term" value="F:tRNA binding"/>
    <property type="evidence" value="ECO:0007669"/>
    <property type="project" value="TreeGrafter"/>
</dbReference>
<dbReference type="GO" id="GO:0002098">
    <property type="term" value="P:tRNA wobble uridine modification"/>
    <property type="evidence" value="ECO:0007669"/>
    <property type="project" value="InterPro"/>
</dbReference>
<dbReference type="Pfam" id="PF10483">
    <property type="entry name" value="Elong_Iki1"/>
    <property type="match status" value="1"/>
</dbReference>
<keyword evidence="10" id="KW-1185">Reference proteome</keyword>
<dbReference type="GO" id="GO:0033588">
    <property type="term" value="C:elongator holoenzyme complex"/>
    <property type="evidence" value="ECO:0007669"/>
    <property type="project" value="InterPro"/>
</dbReference>
<evidence type="ECO:0000256" key="3">
    <source>
        <dbReference type="ARBA" id="ARBA00005043"/>
    </source>
</evidence>
<reference evidence="11" key="1">
    <citation type="submission" date="2022-11" db="UniProtKB">
        <authorList>
            <consortium name="WormBaseParasite"/>
        </authorList>
    </citation>
    <scope>IDENTIFICATION</scope>
</reference>
<evidence type="ECO:0000256" key="7">
    <source>
        <dbReference type="ARBA" id="ARBA00022694"/>
    </source>
</evidence>
<evidence type="ECO:0000256" key="9">
    <source>
        <dbReference type="SAM" id="MobiDB-lite"/>
    </source>
</evidence>
<name>A0A914C2E2_9BILA</name>
<proteinExistence type="inferred from homology"/>
<evidence type="ECO:0000256" key="5">
    <source>
        <dbReference type="ARBA" id="ARBA00020264"/>
    </source>
</evidence>
<comment type="pathway">
    <text evidence="3">tRNA modification; 5-methoxycarbonylmethyl-2-thiouridine-tRNA biosynthesis.</text>
</comment>
<evidence type="ECO:0000256" key="8">
    <source>
        <dbReference type="ARBA" id="ARBA00023242"/>
    </source>
</evidence>
<evidence type="ECO:0000256" key="2">
    <source>
        <dbReference type="ARBA" id="ARBA00004496"/>
    </source>
</evidence>
<evidence type="ECO:0000256" key="6">
    <source>
        <dbReference type="ARBA" id="ARBA00022490"/>
    </source>
</evidence>
<dbReference type="GO" id="GO:0005829">
    <property type="term" value="C:cytosol"/>
    <property type="evidence" value="ECO:0007669"/>
    <property type="project" value="TreeGrafter"/>
</dbReference>
<sequence>MGCRARLYLLLEIEEDFRQIDDFVRENLEIIEVPDLDQFLAQTLNDISMPKITIFIDSINVLLDYFPMDKVSRFLNSISKKAPVIGRLQSNSMKKVNMLKIFSFSQTILNVSAHDQILLCETLTFKKDGTKNVKLEQYSISPKDFSISSKAFKKEDTSKKITAETSEDPSKFLSNLPFDTGLTLKESEKRAKLNVQLPYLDAQSEKGLVGINISAGKKIRSGGQIIYTPDKEDDFDESDPDDDLMI</sequence>
<dbReference type="AlphaFoldDB" id="A0A914C2E2"/>
<organism evidence="10 11">
    <name type="scientific">Acrobeloides nanus</name>
    <dbReference type="NCBI Taxonomy" id="290746"/>
    <lineage>
        <taxon>Eukaryota</taxon>
        <taxon>Metazoa</taxon>
        <taxon>Ecdysozoa</taxon>
        <taxon>Nematoda</taxon>
        <taxon>Chromadorea</taxon>
        <taxon>Rhabditida</taxon>
        <taxon>Tylenchina</taxon>
        <taxon>Cephalobomorpha</taxon>
        <taxon>Cephaloboidea</taxon>
        <taxon>Cephalobidae</taxon>
        <taxon>Acrobeloides</taxon>
    </lineage>
</organism>
<keyword evidence="7" id="KW-0819">tRNA processing</keyword>
<dbReference type="PANTHER" id="PTHR15641:SF1">
    <property type="entry name" value="ELONGATOR COMPLEX PROTEIN 5"/>
    <property type="match status" value="1"/>
</dbReference>
<comment type="similarity">
    <text evidence="4">Belongs to the ELP5 family.</text>
</comment>
<evidence type="ECO:0000313" key="10">
    <source>
        <dbReference type="Proteomes" id="UP000887540"/>
    </source>
</evidence>